<evidence type="ECO:0000259" key="3">
    <source>
        <dbReference type="Pfam" id="PF23622"/>
    </source>
</evidence>
<evidence type="ECO:0000256" key="1">
    <source>
        <dbReference type="SAM" id="MobiDB-lite"/>
    </source>
</evidence>
<dbReference type="EnsemblPlants" id="PNT64898">
    <property type="protein sequence ID" value="PNT64898"/>
    <property type="gene ID" value="BRADI_4g34722v3"/>
</dbReference>
<dbReference type="Gene3D" id="1.20.1280.50">
    <property type="match status" value="1"/>
</dbReference>
<reference evidence="5" key="3">
    <citation type="submission" date="2018-08" db="UniProtKB">
        <authorList>
            <consortium name="EnsemblPlants"/>
        </authorList>
    </citation>
    <scope>IDENTIFICATION</scope>
    <source>
        <strain evidence="5">cv. Bd21</strain>
    </source>
</reference>
<name>A0A2K2CS84_BRADI</name>
<evidence type="ECO:0000313" key="6">
    <source>
        <dbReference type="Proteomes" id="UP000008810"/>
    </source>
</evidence>
<dbReference type="InterPro" id="IPR036047">
    <property type="entry name" value="F-box-like_dom_sf"/>
</dbReference>
<dbReference type="EMBL" id="CM000883">
    <property type="protein sequence ID" value="PNT64898.1"/>
    <property type="molecule type" value="Genomic_DNA"/>
</dbReference>
<dbReference type="FunCoup" id="A0A2K2CS84">
    <property type="interactions" value="99"/>
</dbReference>
<dbReference type="PANTHER" id="PTHR34145:SF63">
    <property type="entry name" value="OS09G0506700 PROTEIN"/>
    <property type="match status" value="1"/>
</dbReference>
<accession>A0A2K2CS84</accession>
<dbReference type="Pfam" id="PF00646">
    <property type="entry name" value="F-box"/>
    <property type="match status" value="1"/>
</dbReference>
<dbReference type="SUPFAM" id="SSF52047">
    <property type="entry name" value="RNI-like"/>
    <property type="match status" value="1"/>
</dbReference>
<evidence type="ECO:0000313" key="5">
    <source>
        <dbReference type="EnsemblPlants" id="PNT64898"/>
    </source>
</evidence>
<protein>
    <recommendedName>
        <fullName evidence="7">F-box domain-containing protein</fullName>
    </recommendedName>
</protein>
<feature type="region of interest" description="Disordered" evidence="1">
    <location>
        <begin position="15"/>
        <end position="47"/>
    </location>
</feature>
<dbReference type="PANTHER" id="PTHR34145">
    <property type="entry name" value="OS02G0105600 PROTEIN"/>
    <property type="match status" value="1"/>
</dbReference>
<dbReference type="InterPro" id="IPR032675">
    <property type="entry name" value="LRR_dom_sf"/>
</dbReference>
<evidence type="ECO:0000313" key="4">
    <source>
        <dbReference type="EMBL" id="PNT64898.1"/>
    </source>
</evidence>
<dbReference type="Proteomes" id="UP000008810">
    <property type="component" value="Chromosome 4"/>
</dbReference>
<feature type="domain" description="F-box" evidence="2">
    <location>
        <begin position="57"/>
        <end position="91"/>
    </location>
</feature>
<dbReference type="OrthoDB" id="1932213at2759"/>
<dbReference type="AlphaFoldDB" id="A0A2K2CS84"/>
<dbReference type="InterPro" id="IPR055357">
    <property type="entry name" value="LRR_At1g61320_AtMIF1"/>
</dbReference>
<dbReference type="InterPro" id="IPR001810">
    <property type="entry name" value="F-box_dom"/>
</dbReference>
<reference evidence="4 5" key="1">
    <citation type="journal article" date="2010" name="Nature">
        <title>Genome sequencing and analysis of the model grass Brachypodium distachyon.</title>
        <authorList>
            <consortium name="International Brachypodium Initiative"/>
        </authorList>
    </citation>
    <scope>NUCLEOTIDE SEQUENCE [LARGE SCALE GENOMIC DNA]</scope>
    <source>
        <strain evidence="4 5">Bd21</strain>
    </source>
</reference>
<dbReference type="KEGG" id="bdi:100846643"/>
<evidence type="ECO:0000259" key="2">
    <source>
        <dbReference type="Pfam" id="PF00646"/>
    </source>
</evidence>
<reference evidence="4" key="2">
    <citation type="submission" date="2017-06" db="EMBL/GenBank/DDBJ databases">
        <title>WGS assembly of Brachypodium distachyon.</title>
        <authorList>
            <consortium name="The International Brachypodium Initiative"/>
            <person name="Lucas S."/>
            <person name="Harmon-Smith M."/>
            <person name="Lail K."/>
            <person name="Tice H."/>
            <person name="Grimwood J."/>
            <person name="Bruce D."/>
            <person name="Barry K."/>
            <person name="Shu S."/>
            <person name="Lindquist E."/>
            <person name="Wang M."/>
            <person name="Pitluck S."/>
            <person name="Vogel J.P."/>
            <person name="Garvin D.F."/>
            <person name="Mockler T.C."/>
            <person name="Schmutz J."/>
            <person name="Rokhsar D."/>
            <person name="Bevan M.W."/>
        </authorList>
    </citation>
    <scope>NUCLEOTIDE SEQUENCE</scope>
    <source>
        <strain evidence="4">Bd21</strain>
    </source>
</reference>
<evidence type="ECO:0008006" key="7">
    <source>
        <dbReference type="Google" id="ProtNLM"/>
    </source>
</evidence>
<feature type="domain" description="At1g61320/AtMIF1 LRR" evidence="3">
    <location>
        <begin position="128"/>
        <end position="513"/>
    </location>
</feature>
<sequence>MGLLALNWFMSMQRGQKRNRRGHSQPNQSIGSLAKRDGLPRQQDDNSYGCKRIRYSSDLPEDIWHHILSIVPMKDAARAACVCHAFLRSWRCHPNLTFTKKTMCLKELRKGTAGLNDIKEYAANIDHVLTKHSGVGVKIFKIDYRGPYDDKTYNRLNNWLQIAVTPWIEELDLNIQRPRKTVNFNFPCALLSERCRDSIRRLHLANCNLHSAFEPGLTSLTVLRLYNVHITGDELGCLLSDSLALEELMLIYCNDIRRLEIPCVLQRFRNLLVVECLSLRVIENKAPNISRFDFSLIGKQVQLLFGESLQVKMLSLAHSSAISSFDMIPSSLPYLENLSIHSGSEMANAPIVSSRFLHLKFLRVCFSGCNFHQDYDYLSLVSFLDAFPSLETFVLFVSQQSKYDSIDEHTSSLRKIPEHCHGKLKRVKITGFSPRKSMVELACHILENTPSLECLTLDTTSVSYRCFGDISRICAPLIPACIREARKTVLAVKTYIAGKVPSTVKLNVLEPCSRCHAL</sequence>
<gene>
    <name evidence="5" type="primary">LOC100846643</name>
    <name evidence="4" type="ORF">BRADI_4g34722v3</name>
</gene>
<dbReference type="SUPFAM" id="SSF81383">
    <property type="entry name" value="F-box domain"/>
    <property type="match status" value="1"/>
</dbReference>
<dbReference type="Gene3D" id="3.80.10.10">
    <property type="entry name" value="Ribonuclease Inhibitor"/>
    <property type="match status" value="1"/>
</dbReference>
<proteinExistence type="predicted"/>
<dbReference type="CDD" id="cd09917">
    <property type="entry name" value="F-box_SF"/>
    <property type="match status" value="1"/>
</dbReference>
<keyword evidence="6" id="KW-1185">Reference proteome</keyword>
<organism evidence="4">
    <name type="scientific">Brachypodium distachyon</name>
    <name type="common">Purple false brome</name>
    <name type="synonym">Trachynia distachya</name>
    <dbReference type="NCBI Taxonomy" id="15368"/>
    <lineage>
        <taxon>Eukaryota</taxon>
        <taxon>Viridiplantae</taxon>
        <taxon>Streptophyta</taxon>
        <taxon>Embryophyta</taxon>
        <taxon>Tracheophyta</taxon>
        <taxon>Spermatophyta</taxon>
        <taxon>Magnoliopsida</taxon>
        <taxon>Liliopsida</taxon>
        <taxon>Poales</taxon>
        <taxon>Poaceae</taxon>
        <taxon>BOP clade</taxon>
        <taxon>Pooideae</taxon>
        <taxon>Stipodae</taxon>
        <taxon>Brachypodieae</taxon>
        <taxon>Brachypodium</taxon>
    </lineage>
</organism>
<feature type="compositionally biased region" description="Basic and acidic residues" evidence="1">
    <location>
        <begin position="34"/>
        <end position="44"/>
    </location>
</feature>
<dbReference type="GeneID" id="100846643"/>
<dbReference type="Gramene" id="PNT64898">
    <property type="protein sequence ID" value="PNT64898"/>
    <property type="gene ID" value="BRADI_4g34722v3"/>
</dbReference>
<dbReference type="RefSeq" id="XP_014758046.1">
    <property type="nucleotide sequence ID" value="XM_014902560.2"/>
</dbReference>
<dbReference type="Pfam" id="PF23622">
    <property type="entry name" value="LRR_At1g61320_AtMIF1"/>
    <property type="match status" value="1"/>
</dbReference>
<dbReference type="InterPro" id="IPR053772">
    <property type="entry name" value="At1g61320/At1g61330-like"/>
</dbReference>